<accession>A0A453ITQ0</accession>
<reference evidence="7" key="1">
    <citation type="journal article" date="2014" name="Science">
        <title>Ancient hybridizations among the ancestral genomes of bread wheat.</title>
        <authorList>
            <consortium name="International Wheat Genome Sequencing Consortium,"/>
            <person name="Marcussen T."/>
            <person name="Sandve S.R."/>
            <person name="Heier L."/>
            <person name="Spannagl M."/>
            <person name="Pfeifer M."/>
            <person name="Jakobsen K.S."/>
            <person name="Wulff B.B."/>
            <person name="Steuernagel B."/>
            <person name="Mayer K.F."/>
            <person name="Olsen O.A."/>
        </authorList>
    </citation>
    <scope>NUCLEOTIDE SEQUENCE [LARGE SCALE GENOMIC DNA]</scope>
    <source>
        <strain evidence="7">cv. AL8/78</strain>
    </source>
</reference>
<evidence type="ECO:0000313" key="7">
    <source>
        <dbReference type="Proteomes" id="UP000015105"/>
    </source>
</evidence>
<dbReference type="EnsemblPlants" id="AET4Gv20672700.2">
    <property type="protein sequence ID" value="AET4Gv20672700.2"/>
    <property type="gene ID" value="AET4Gv20672700"/>
</dbReference>
<keyword evidence="2" id="KW-0677">Repeat</keyword>
<evidence type="ECO:0000259" key="5">
    <source>
        <dbReference type="Pfam" id="PF17177"/>
    </source>
</evidence>
<reference evidence="6" key="4">
    <citation type="submission" date="2019-03" db="UniProtKB">
        <authorList>
            <consortium name="EnsemblPlants"/>
        </authorList>
    </citation>
    <scope>IDENTIFICATION</scope>
</reference>
<evidence type="ECO:0000256" key="2">
    <source>
        <dbReference type="ARBA" id="ARBA00022737"/>
    </source>
</evidence>
<dbReference type="Gene3D" id="1.25.40.10">
    <property type="entry name" value="Tetratricopeptide repeat domain"/>
    <property type="match status" value="1"/>
</dbReference>
<reference evidence="7" key="2">
    <citation type="journal article" date="2017" name="Nat. Plants">
        <title>The Aegilops tauschii genome reveals multiple impacts of transposons.</title>
        <authorList>
            <person name="Zhao G."/>
            <person name="Zou C."/>
            <person name="Li K."/>
            <person name="Wang K."/>
            <person name="Li T."/>
            <person name="Gao L."/>
            <person name="Zhang X."/>
            <person name="Wang H."/>
            <person name="Yang Z."/>
            <person name="Liu X."/>
            <person name="Jiang W."/>
            <person name="Mao L."/>
            <person name="Kong X."/>
            <person name="Jiao Y."/>
            <person name="Jia J."/>
        </authorList>
    </citation>
    <scope>NUCLEOTIDE SEQUENCE [LARGE SCALE GENOMIC DNA]</scope>
    <source>
        <strain evidence="7">cv. AL8/78</strain>
    </source>
</reference>
<dbReference type="NCBIfam" id="TIGR00756">
    <property type="entry name" value="PPR"/>
    <property type="match status" value="1"/>
</dbReference>
<dbReference type="Gramene" id="AET4Gv20672700.2">
    <property type="protein sequence ID" value="AET4Gv20672700.2"/>
    <property type="gene ID" value="AET4Gv20672700"/>
</dbReference>
<dbReference type="PANTHER" id="PTHR47874">
    <property type="entry name" value="EXPRESSED PROTEIN"/>
    <property type="match status" value="1"/>
</dbReference>
<name>A0A453ITQ0_AEGTS</name>
<keyword evidence="3" id="KW-0809">Transit peptide</keyword>
<dbReference type="PROSITE" id="PS51375">
    <property type="entry name" value="PPR"/>
    <property type="match status" value="1"/>
</dbReference>
<reference evidence="6" key="5">
    <citation type="journal article" date="2021" name="G3 (Bethesda)">
        <title>Aegilops tauschii genome assembly Aet v5.0 features greater sequence contiguity and improved annotation.</title>
        <authorList>
            <person name="Wang L."/>
            <person name="Zhu T."/>
            <person name="Rodriguez J.C."/>
            <person name="Deal K.R."/>
            <person name="Dubcovsky J."/>
            <person name="McGuire P.E."/>
            <person name="Lux T."/>
            <person name="Spannagl M."/>
            <person name="Mayer K.F.X."/>
            <person name="Baldrich P."/>
            <person name="Meyers B.C."/>
            <person name="Huo N."/>
            <person name="Gu Y.Q."/>
            <person name="Zhou H."/>
            <person name="Devos K.M."/>
            <person name="Bennetzen J.L."/>
            <person name="Unver T."/>
            <person name="Budak H."/>
            <person name="Gulick P.J."/>
            <person name="Galiba G."/>
            <person name="Kalapos B."/>
            <person name="Nelson D.R."/>
            <person name="Li P."/>
            <person name="You F.M."/>
            <person name="Luo M.C."/>
            <person name="Dvorak J."/>
        </authorList>
    </citation>
    <scope>NUCLEOTIDE SEQUENCE [LARGE SCALE GENOMIC DNA]</scope>
    <source>
        <strain evidence="6">cv. AL8/78</strain>
    </source>
</reference>
<evidence type="ECO:0000256" key="3">
    <source>
        <dbReference type="ARBA" id="ARBA00022946"/>
    </source>
</evidence>
<feature type="domain" description="PROP1-like PPR" evidence="5">
    <location>
        <begin position="118"/>
        <end position="279"/>
    </location>
</feature>
<dbReference type="Pfam" id="PF17177">
    <property type="entry name" value="PPR_long"/>
    <property type="match status" value="1"/>
</dbReference>
<dbReference type="Proteomes" id="UP000015105">
    <property type="component" value="Chromosome 4D"/>
</dbReference>
<evidence type="ECO:0000313" key="6">
    <source>
        <dbReference type="EnsemblPlants" id="AET4Gv20672700.2"/>
    </source>
</evidence>
<sequence>YLKSQAETAAGSSSMAVAAARRRLWRGMRTAAAATTASGEELYASLLSRLVAEPECRVKASMEEATSSVPHRDGAFWEPLAAALVRASYPAKAHLVLEWKLERLLKEGVNSYNCEPYSTIIRFCGETRNAALGMRVFECAEAQGIQLNTDIFNALINTFLSVGDLLAAVTLYETMEGIEDYKPDRATYDAFISAFSWLRSGDAMMSWYLAAKNAGFVPGIQAFESLIVGFVMLNKLDDAELVFKEMVSFEMKPTCTILEAKLEVLSRTEEGNRVKSFIKLVSDGDWELNKALVDRLTRLCLDGGEVDIMEQLLALIQKEAHFSSATQLHCGIIRFYASADLLSDMEHAIDRMLDDGMMFLCPEDVEAVICSYFRHKAFDRLEMFLNRIRSLYMLTRSSYDILVAGFQRFDLHQRLEATIKDMREAGFA</sequence>
<reference evidence="6" key="3">
    <citation type="journal article" date="2017" name="Nature">
        <title>Genome sequence of the progenitor of the wheat D genome Aegilops tauschii.</title>
        <authorList>
            <person name="Luo M.C."/>
            <person name="Gu Y.Q."/>
            <person name="Puiu D."/>
            <person name="Wang H."/>
            <person name="Twardziok S.O."/>
            <person name="Deal K.R."/>
            <person name="Huo N."/>
            <person name="Zhu T."/>
            <person name="Wang L."/>
            <person name="Wang Y."/>
            <person name="McGuire P.E."/>
            <person name="Liu S."/>
            <person name="Long H."/>
            <person name="Ramasamy R.K."/>
            <person name="Rodriguez J.C."/>
            <person name="Van S.L."/>
            <person name="Yuan L."/>
            <person name="Wang Z."/>
            <person name="Xia Z."/>
            <person name="Xiao L."/>
            <person name="Anderson O.D."/>
            <person name="Ouyang S."/>
            <person name="Liang Y."/>
            <person name="Zimin A.V."/>
            <person name="Pertea G."/>
            <person name="Qi P."/>
            <person name="Bennetzen J.L."/>
            <person name="Dai X."/>
            <person name="Dawson M.W."/>
            <person name="Muller H.G."/>
            <person name="Kugler K."/>
            <person name="Rivarola-Duarte L."/>
            <person name="Spannagl M."/>
            <person name="Mayer K.F.X."/>
            <person name="Lu F.H."/>
            <person name="Bevan M.W."/>
            <person name="Leroy P."/>
            <person name="Li P."/>
            <person name="You F.M."/>
            <person name="Sun Q."/>
            <person name="Liu Z."/>
            <person name="Lyons E."/>
            <person name="Wicker T."/>
            <person name="Salzberg S.L."/>
            <person name="Devos K.M."/>
            <person name="Dvorak J."/>
        </authorList>
    </citation>
    <scope>NUCLEOTIDE SEQUENCE [LARGE SCALE GENOMIC DNA]</scope>
    <source>
        <strain evidence="6">cv. AL8/78</strain>
    </source>
</reference>
<organism evidence="6 7">
    <name type="scientific">Aegilops tauschii subsp. strangulata</name>
    <name type="common">Goatgrass</name>
    <dbReference type="NCBI Taxonomy" id="200361"/>
    <lineage>
        <taxon>Eukaryota</taxon>
        <taxon>Viridiplantae</taxon>
        <taxon>Streptophyta</taxon>
        <taxon>Embryophyta</taxon>
        <taxon>Tracheophyta</taxon>
        <taxon>Spermatophyta</taxon>
        <taxon>Magnoliopsida</taxon>
        <taxon>Liliopsida</taxon>
        <taxon>Poales</taxon>
        <taxon>Poaceae</taxon>
        <taxon>BOP clade</taxon>
        <taxon>Pooideae</taxon>
        <taxon>Triticodae</taxon>
        <taxon>Triticeae</taxon>
        <taxon>Triticinae</taxon>
        <taxon>Aegilops</taxon>
    </lineage>
</organism>
<proteinExistence type="inferred from homology"/>
<comment type="similarity">
    <text evidence="1">Belongs to the PPR family. P subfamily.</text>
</comment>
<keyword evidence="7" id="KW-1185">Reference proteome</keyword>
<evidence type="ECO:0000256" key="1">
    <source>
        <dbReference type="ARBA" id="ARBA00007626"/>
    </source>
</evidence>
<dbReference type="GO" id="GO:0003729">
    <property type="term" value="F:mRNA binding"/>
    <property type="evidence" value="ECO:0007669"/>
    <property type="project" value="InterPro"/>
</dbReference>
<dbReference type="PANTHER" id="PTHR47874:SF4">
    <property type="entry name" value="EXPRESSED PROTEIN"/>
    <property type="match status" value="1"/>
</dbReference>
<dbReference type="InterPro" id="IPR002885">
    <property type="entry name" value="PPR_rpt"/>
</dbReference>
<feature type="repeat" description="PPR" evidence="4">
    <location>
        <begin position="219"/>
        <end position="253"/>
    </location>
</feature>
<dbReference type="InterPro" id="IPR011990">
    <property type="entry name" value="TPR-like_helical_dom_sf"/>
</dbReference>
<dbReference type="InterPro" id="IPR033443">
    <property type="entry name" value="PROP1-like_PPR_dom"/>
</dbReference>
<dbReference type="InterPro" id="IPR044179">
    <property type="entry name" value="PPR5-like"/>
</dbReference>
<dbReference type="AlphaFoldDB" id="A0A453ITQ0"/>
<evidence type="ECO:0000256" key="4">
    <source>
        <dbReference type="PROSITE-ProRule" id="PRU00708"/>
    </source>
</evidence>
<protein>
    <recommendedName>
        <fullName evidence="5">PROP1-like PPR domain-containing protein</fullName>
    </recommendedName>
</protein>
<dbReference type="STRING" id="200361.A0A453ITQ0"/>